<protein>
    <recommendedName>
        <fullName evidence="3 10">4-diphosphocytidyl-2-C-methyl-D-erythritol kinase</fullName>
        <shortName evidence="10">CMK</shortName>
        <ecNumber evidence="2 10">2.7.1.148</ecNumber>
    </recommendedName>
    <alternativeName>
        <fullName evidence="9 10">4-(cytidine-5'-diphospho)-2-C-methyl-D-erythritol kinase</fullName>
    </alternativeName>
</protein>
<organism evidence="13 14">
    <name type="scientific">Marinomonas phaeophyticola</name>
    <dbReference type="NCBI Taxonomy" id="3004091"/>
    <lineage>
        <taxon>Bacteria</taxon>
        <taxon>Pseudomonadati</taxon>
        <taxon>Pseudomonadota</taxon>
        <taxon>Gammaproteobacteria</taxon>
        <taxon>Oceanospirillales</taxon>
        <taxon>Oceanospirillaceae</taxon>
        <taxon>Marinomonas</taxon>
    </lineage>
</organism>
<dbReference type="InterPro" id="IPR013750">
    <property type="entry name" value="GHMP_kinase_C_dom"/>
</dbReference>
<gene>
    <name evidence="10 13" type="primary">ispE</name>
    <name evidence="13" type="ORF">O1D97_02840</name>
</gene>
<evidence type="ECO:0000256" key="1">
    <source>
        <dbReference type="ARBA" id="ARBA00009684"/>
    </source>
</evidence>
<dbReference type="Proteomes" id="UP001149719">
    <property type="component" value="Unassembled WGS sequence"/>
</dbReference>
<dbReference type="SUPFAM" id="SSF54211">
    <property type="entry name" value="Ribosomal protein S5 domain 2-like"/>
    <property type="match status" value="1"/>
</dbReference>
<dbReference type="Pfam" id="PF08544">
    <property type="entry name" value="GHMP_kinases_C"/>
    <property type="match status" value="1"/>
</dbReference>
<comment type="pathway">
    <text evidence="10">Isoprenoid biosynthesis; isopentenyl diphosphate biosynthesis via DXP pathway; isopentenyl diphosphate from 1-deoxy-D-xylulose 5-phosphate: step 3/6.</text>
</comment>
<dbReference type="InterPro" id="IPR036554">
    <property type="entry name" value="GHMP_kinase_C_sf"/>
</dbReference>
<keyword evidence="8 10" id="KW-0414">Isoprene biosynthesis</keyword>
<dbReference type="GO" id="GO:0050515">
    <property type="term" value="F:4-(cytidine 5'-diphospho)-2-C-methyl-D-erythritol kinase activity"/>
    <property type="evidence" value="ECO:0007669"/>
    <property type="project" value="UniProtKB-EC"/>
</dbReference>
<comment type="similarity">
    <text evidence="1 10">Belongs to the GHMP kinase family. IspE subfamily.</text>
</comment>
<feature type="domain" description="GHMP kinase C-terminal" evidence="12">
    <location>
        <begin position="211"/>
        <end position="265"/>
    </location>
</feature>
<dbReference type="InterPro" id="IPR006204">
    <property type="entry name" value="GHMP_kinase_N_dom"/>
</dbReference>
<evidence type="ECO:0000256" key="6">
    <source>
        <dbReference type="ARBA" id="ARBA00022777"/>
    </source>
</evidence>
<dbReference type="RefSeq" id="WP_269122643.1">
    <property type="nucleotide sequence ID" value="NZ_JAPUBN010000010.1"/>
</dbReference>
<dbReference type="Gene3D" id="3.30.70.890">
    <property type="entry name" value="GHMP kinase, C-terminal domain"/>
    <property type="match status" value="1"/>
</dbReference>
<evidence type="ECO:0000313" key="14">
    <source>
        <dbReference type="Proteomes" id="UP001149719"/>
    </source>
</evidence>
<accession>A0ABT4JQG1</accession>
<evidence type="ECO:0000256" key="9">
    <source>
        <dbReference type="ARBA" id="ARBA00032554"/>
    </source>
</evidence>
<dbReference type="InterPro" id="IPR020568">
    <property type="entry name" value="Ribosomal_Su5_D2-typ_SF"/>
</dbReference>
<evidence type="ECO:0000256" key="7">
    <source>
        <dbReference type="ARBA" id="ARBA00022840"/>
    </source>
</evidence>
<comment type="caution">
    <text evidence="13">The sequence shown here is derived from an EMBL/GenBank/DDBJ whole genome shotgun (WGS) entry which is preliminary data.</text>
</comment>
<dbReference type="Pfam" id="PF00288">
    <property type="entry name" value="GHMP_kinases_N"/>
    <property type="match status" value="1"/>
</dbReference>
<dbReference type="InterPro" id="IPR004424">
    <property type="entry name" value="IspE"/>
</dbReference>
<dbReference type="PANTHER" id="PTHR43527:SF2">
    <property type="entry name" value="4-DIPHOSPHOCYTIDYL-2-C-METHYL-D-ERYTHRITOL KINASE, CHLOROPLASTIC"/>
    <property type="match status" value="1"/>
</dbReference>
<dbReference type="Gene3D" id="3.30.230.10">
    <property type="match status" value="1"/>
</dbReference>
<evidence type="ECO:0000256" key="3">
    <source>
        <dbReference type="ARBA" id="ARBA00017473"/>
    </source>
</evidence>
<evidence type="ECO:0000259" key="12">
    <source>
        <dbReference type="Pfam" id="PF08544"/>
    </source>
</evidence>
<dbReference type="EC" id="2.7.1.148" evidence="2 10"/>
<feature type="domain" description="GHMP kinase N-terminal" evidence="11">
    <location>
        <begin position="70"/>
        <end position="149"/>
    </location>
</feature>
<evidence type="ECO:0000256" key="10">
    <source>
        <dbReference type="HAMAP-Rule" id="MF_00061"/>
    </source>
</evidence>
<keyword evidence="14" id="KW-1185">Reference proteome</keyword>
<proteinExistence type="inferred from homology"/>
<sequence length="292" mass="32712">MDNQINSLTLPSPAKLNLFLHIIGRKENGYHLLETLFQFIDLHDTIRFTVNREDHIRIFPHIEALPEKDNLIFKAATLLQPFRRNKESGVHIHLEKSLPMGAGIGGGSSNAATTLLALNLLWDCQLSLSQLASLGLSLGADVPIFIHGKSAFAQGVGEQLTFLRPKTPVYLLVKPNAHVNTGQIFTDKRLTRDTSSIKISHVLTLDGHNDCLDVVRDIYPDVNEAYLWLKNQGDVKLTGTGACLFIAFEHIEDAERVKQELPEKWQAWICNGSNTSLTHQVLDQWVAKNRKI</sequence>
<reference evidence="13" key="1">
    <citation type="submission" date="2022-12" db="EMBL/GenBank/DDBJ databases">
        <title>Marinomonas 15G1-11 sp. nov, isolated from marine algae.</title>
        <authorList>
            <person name="Butt M."/>
            <person name="Choi D.G."/>
            <person name="Kim J.M."/>
            <person name="Lee J.K."/>
            <person name="Baek J.H."/>
            <person name="Jeon C.O."/>
        </authorList>
    </citation>
    <scope>NUCLEOTIDE SEQUENCE</scope>
    <source>
        <strain evidence="13">15G1-11</strain>
    </source>
</reference>
<feature type="binding site" evidence="10">
    <location>
        <begin position="99"/>
        <end position="109"/>
    </location>
    <ligand>
        <name>ATP</name>
        <dbReference type="ChEBI" id="CHEBI:30616"/>
    </ligand>
</feature>
<name>A0ABT4JQG1_9GAMM</name>
<dbReference type="SUPFAM" id="SSF55060">
    <property type="entry name" value="GHMP Kinase, C-terminal domain"/>
    <property type="match status" value="1"/>
</dbReference>
<keyword evidence="4 10" id="KW-0808">Transferase</keyword>
<feature type="active site" evidence="10">
    <location>
        <position position="15"/>
    </location>
</feature>
<comment type="catalytic activity">
    <reaction evidence="10">
        <text>4-CDP-2-C-methyl-D-erythritol + ATP = 4-CDP-2-C-methyl-D-erythritol 2-phosphate + ADP + H(+)</text>
        <dbReference type="Rhea" id="RHEA:18437"/>
        <dbReference type="ChEBI" id="CHEBI:15378"/>
        <dbReference type="ChEBI" id="CHEBI:30616"/>
        <dbReference type="ChEBI" id="CHEBI:57823"/>
        <dbReference type="ChEBI" id="CHEBI:57919"/>
        <dbReference type="ChEBI" id="CHEBI:456216"/>
        <dbReference type="EC" id="2.7.1.148"/>
    </reaction>
</comment>
<evidence type="ECO:0000256" key="5">
    <source>
        <dbReference type="ARBA" id="ARBA00022741"/>
    </source>
</evidence>
<dbReference type="HAMAP" id="MF_00061">
    <property type="entry name" value="IspE"/>
    <property type="match status" value="1"/>
</dbReference>
<keyword evidence="5 10" id="KW-0547">Nucleotide-binding</keyword>
<comment type="function">
    <text evidence="10">Catalyzes the phosphorylation of the position 2 hydroxy group of 4-diphosphocytidyl-2C-methyl-D-erythritol.</text>
</comment>
<dbReference type="InterPro" id="IPR014721">
    <property type="entry name" value="Ribsml_uS5_D2-typ_fold_subgr"/>
</dbReference>
<dbReference type="NCBIfam" id="TIGR00154">
    <property type="entry name" value="ispE"/>
    <property type="match status" value="1"/>
</dbReference>
<dbReference type="EMBL" id="JAPUBN010000010">
    <property type="protein sequence ID" value="MCZ2720605.1"/>
    <property type="molecule type" value="Genomic_DNA"/>
</dbReference>
<evidence type="ECO:0000313" key="13">
    <source>
        <dbReference type="EMBL" id="MCZ2720605.1"/>
    </source>
</evidence>
<dbReference type="PIRSF" id="PIRSF010376">
    <property type="entry name" value="IspE"/>
    <property type="match status" value="1"/>
</dbReference>
<evidence type="ECO:0000259" key="11">
    <source>
        <dbReference type="Pfam" id="PF00288"/>
    </source>
</evidence>
<evidence type="ECO:0000256" key="4">
    <source>
        <dbReference type="ARBA" id="ARBA00022679"/>
    </source>
</evidence>
<feature type="active site" evidence="10">
    <location>
        <position position="141"/>
    </location>
</feature>
<keyword evidence="6 10" id="KW-0418">Kinase</keyword>
<dbReference type="PANTHER" id="PTHR43527">
    <property type="entry name" value="4-DIPHOSPHOCYTIDYL-2-C-METHYL-D-ERYTHRITOL KINASE, CHLOROPLASTIC"/>
    <property type="match status" value="1"/>
</dbReference>
<keyword evidence="7 10" id="KW-0067">ATP-binding</keyword>
<evidence type="ECO:0000256" key="2">
    <source>
        <dbReference type="ARBA" id="ARBA00012052"/>
    </source>
</evidence>
<evidence type="ECO:0000256" key="8">
    <source>
        <dbReference type="ARBA" id="ARBA00023229"/>
    </source>
</evidence>